<protein>
    <submittedName>
        <fullName evidence="1">Uncharacterized protein</fullName>
    </submittedName>
</protein>
<accession>A0A8X6F069</accession>
<organism evidence="1 2">
    <name type="scientific">Trichonephila clavata</name>
    <name type="common">Joro spider</name>
    <name type="synonym">Nephila clavata</name>
    <dbReference type="NCBI Taxonomy" id="2740835"/>
    <lineage>
        <taxon>Eukaryota</taxon>
        <taxon>Metazoa</taxon>
        <taxon>Ecdysozoa</taxon>
        <taxon>Arthropoda</taxon>
        <taxon>Chelicerata</taxon>
        <taxon>Arachnida</taxon>
        <taxon>Araneae</taxon>
        <taxon>Araneomorphae</taxon>
        <taxon>Entelegynae</taxon>
        <taxon>Araneoidea</taxon>
        <taxon>Nephilidae</taxon>
        <taxon>Trichonephila</taxon>
    </lineage>
</organism>
<name>A0A8X6F069_TRICU</name>
<keyword evidence="2" id="KW-1185">Reference proteome</keyword>
<dbReference type="Proteomes" id="UP000887116">
    <property type="component" value="Unassembled WGS sequence"/>
</dbReference>
<comment type="caution">
    <text evidence="1">The sequence shown here is derived from an EMBL/GenBank/DDBJ whole genome shotgun (WGS) entry which is preliminary data.</text>
</comment>
<gene>
    <name evidence="1" type="ORF">TNCT_636411</name>
</gene>
<evidence type="ECO:0000313" key="2">
    <source>
        <dbReference type="Proteomes" id="UP000887116"/>
    </source>
</evidence>
<dbReference type="EMBL" id="BMAO01000361">
    <property type="protein sequence ID" value="GFQ66327.1"/>
    <property type="molecule type" value="Genomic_DNA"/>
</dbReference>
<sequence>MKPLTRHDNETCDESTKHLIYTAQAIDLTVLVENYEMSTGHSRRENIGSRWIFSISLWSPTAIRGPTTYPPSPNYDFSGYFNISPAP</sequence>
<dbReference type="AlphaFoldDB" id="A0A8X6F069"/>
<reference evidence="1" key="1">
    <citation type="submission" date="2020-07" db="EMBL/GenBank/DDBJ databases">
        <title>Multicomponent nature underlies the extraordinary mechanical properties of spider dragline silk.</title>
        <authorList>
            <person name="Kono N."/>
            <person name="Nakamura H."/>
            <person name="Mori M."/>
            <person name="Yoshida Y."/>
            <person name="Ohtoshi R."/>
            <person name="Malay A.D."/>
            <person name="Moran D.A.P."/>
            <person name="Tomita M."/>
            <person name="Numata K."/>
            <person name="Arakawa K."/>
        </authorList>
    </citation>
    <scope>NUCLEOTIDE SEQUENCE</scope>
</reference>
<evidence type="ECO:0000313" key="1">
    <source>
        <dbReference type="EMBL" id="GFQ66327.1"/>
    </source>
</evidence>
<proteinExistence type="predicted"/>